<sequence>MSSMENSPSKQWTKPSHIMKVRLKRNRRSTSDLTSKSFTSTQSQVNSGSQSTGNGRSGKRRNPFGSGGGDNVMRRRIQSEVVGGERQHVKKENGSNHRKLFTALDSQQDEVFDVEACQRLTKAMKAMEAEEEEKTASTSTKEQIEQVSSKPLARGKPDLTPDWCLRTHLRFTSHSSFSPLCYPSLSLSPYFSRLSKPDTRLVSQNTSSLYITQLIQSTMLPITLIVSIFQQTEQVRSKPLARGKPDLTPDWCLRTRLRFTSHSSFSWCQPIRMKEEAKGLCSFVQGQHGPDTEEQETVEETSWRSDLQQATMCWMHPDIPWLNLFPRVVPEPKKFKQSIATKDTTIASALMTNWSESFRSVFHLLRSGHCPYFYLCTHHFTVLFRAAGIAATPTMHALMTPTTRGLREALKTEGISYTMPLHQEAPSPVEAETTTTTAGQQEKASEESCPEGEIEEQSEVNQEDDQIKKEIAEEEEEVEDILRSPTKASSWLQSMGLDKTNFPSLEPTRVKFQTDQLLKLDNRPQSLVLVEGLDTAALYNFLLNSRTVLTSVGPLADIPPTILSPIAFKGATLNSCKLKSGTLKQQSSKSSLVEVSSLEVTGPIMPHNVHSLCSLLRRTQEGAFHMALSNHEATAPFTSCTCSTNEKSGVRDAGDEERLKAMRTNCGLAKRQVEYLASKCTVNLPTKEVTCTDRLFL</sequence>
<evidence type="ECO:0000313" key="7">
    <source>
        <dbReference type="Proteomes" id="UP000007110"/>
    </source>
</evidence>
<comment type="subcellular location">
    <subcellularLocation>
        <location evidence="1">Nucleus</location>
    </subcellularLocation>
</comment>
<keyword evidence="3" id="KW-0539">Nucleus</keyword>
<reference evidence="6" key="2">
    <citation type="submission" date="2021-01" db="UniProtKB">
        <authorList>
            <consortium name="EnsemblMetazoa"/>
        </authorList>
    </citation>
    <scope>IDENTIFICATION</scope>
</reference>
<accession>A0A7M7PE88</accession>
<proteinExistence type="inferred from homology"/>
<feature type="compositionally biased region" description="Acidic residues" evidence="5">
    <location>
        <begin position="448"/>
        <end position="464"/>
    </location>
</feature>
<evidence type="ECO:0008006" key="8">
    <source>
        <dbReference type="Google" id="ProtNLM"/>
    </source>
</evidence>
<dbReference type="RefSeq" id="XP_030849983.1">
    <property type="nucleotide sequence ID" value="XM_030994123.1"/>
</dbReference>
<evidence type="ECO:0000256" key="4">
    <source>
        <dbReference type="ARBA" id="ARBA00025806"/>
    </source>
</evidence>
<feature type="compositionally biased region" description="Polar residues" evidence="5">
    <location>
        <begin position="31"/>
        <end position="54"/>
    </location>
</feature>
<dbReference type="Proteomes" id="UP000007110">
    <property type="component" value="Unassembled WGS sequence"/>
</dbReference>
<dbReference type="KEGG" id="spu:592697"/>
<feature type="compositionally biased region" description="Basic residues" evidence="5">
    <location>
        <begin position="17"/>
        <end position="28"/>
    </location>
</feature>
<evidence type="ECO:0000256" key="1">
    <source>
        <dbReference type="ARBA" id="ARBA00004123"/>
    </source>
</evidence>
<dbReference type="PRINTS" id="PR02064">
    <property type="entry name" value="DONSON"/>
</dbReference>
<keyword evidence="2" id="KW-0217">Developmental protein</keyword>
<feature type="region of interest" description="Disordered" evidence="5">
    <location>
        <begin position="1"/>
        <end position="75"/>
    </location>
</feature>
<dbReference type="AlphaFoldDB" id="A0A7M7PE88"/>
<dbReference type="EnsemblMetazoa" id="XM_030994123">
    <property type="protein sequence ID" value="XP_030849983"/>
    <property type="gene ID" value="LOC592697"/>
</dbReference>
<comment type="similarity">
    <text evidence="4">Belongs to the DONSON family.</text>
</comment>
<dbReference type="InParanoid" id="A0A7M7PE88"/>
<dbReference type="InterPro" id="IPR024861">
    <property type="entry name" value="Donson"/>
</dbReference>
<dbReference type="OrthoDB" id="534063at2759"/>
<dbReference type="OMA" id="NGPIMPH"/>
<name>A0A7M7PE88_STRPU</name>
<dbReference type="GO" id="GO:0033260">
    <property type="term" value="P:nuclear DNA replication"/>
    <property type="evidence" value="ECO:0000318"/>
    <property type="project" value="GO_Central"/>
</dbReference>
<feature type="region of interest" description="Disordered" evidence="5">
    <location>
        <begin position="130"/>
        <end position="152"/>
    </location>
</feature>
<dbReference type="PANTHER" id="PTHR12972:SF0">
    <property type="entry name" value="PROTEIN DOWNSTREAM NEIGHBOR OF SON"/>
    <property type="match status" value="1"/>
</dbReference>
<feature type="region of interest" description="Disordered" evidence="5">
    <location>
        <begin position="420"/>
        <end position="466"/>
    </location>
</feature>
<feature type="compositionally biased region" description="Polar residues" evidence="5">
    <location>
        <begin position="1"/>
        <end position="14"/>
    </location>
</feature>
<evidence type="ECO:0000256" key="5">
    <source>
        <dbReference type="SAM" id="MobiDB-lite"/>
    </source>
</evidence>
<dbReference type="PANTHER" id="PTHR12972">
    <property type="entry name" value="DOWNSTREAM NEIGHBOR OF SON"/>
    <property type="match status" value="1"/>
</dbReference>
<organism evidence="6 7">
    <name type="scientific">Strongylocentrotus purpuratus</name>
    <name type="common">Purple sea urchin</name>
    <dbReference type="NCBI Taxonomy" id="7668"/>
    <lineage>
        <taxon>Eukaryota</taxon>
        <taxon>Metazoa</taxon>
        <taxon>Echinodermata</taxon>
        <taxon>Eleutherozoa</taxon>
        <taxon>Echinozoa</taxon>
        <taxon>Echinoidea</taxon>
        <taxon>Euechinoidea</taxon>
        <taxon>Echinacea</taxon>
        <taxon>Camarodonta</taxon>
        <taxon>Echinidea</taxon>
        <taxon>Strongylocentrotidae</taxon>
        <taxon>Strongylocentrotus</taxon>
    </lineage>
</organism>
<evidence type="ECO:0000313" key="6">
    <source>
        <dbReference type="EnsemblMetazoa" id="XP_030849983"/>
    </source>
</evidence>
<evidence type="ECO:0000256" key="2">
    <source>
        <dbReference type="ARBA" id="ARBA00022473"/>
    </source>
</evidence>
<keyword evidence="7" id="KW-1185">Reference proteome</keyword>
<dbReference type="GeneID" id="592697"/>
<evidence type="ECO:0000256" key="3">
    <source>
        <dbReference type="ARBA" id="ARBA00023242"/>
    </source>
</evidence>
<protein>
    <recommendedName>
        <fullName evidence="8">Protein downstream neighbor of son homolog</fullName>
    </recommendedName>
</protein>
<dbReference type="GO" id="GO:0005634">
    <property type="term" value="C:nucleus"/>
    <property type="evidence" value="ECO:0000318"/>
    <property type="project" value="GO_Central"/>
</dbReference>
<reference evidence="7" key="1">
    <citation type="submission" date="2015-02" db="EMBL/GenBank/DDBJ databases">
        <title>Genome sequencing for Strongylocentrotus purpuratus.</title>
        <authorList>
            <person name="Murali S."/>
            <person name="Liu Y."/>
            <person name="Vee V."/>
            <person name="English A."/>
            <person name="Wang M."/>
            <person name="Skinner E."/>
            <person name="Han Y."/>
            <person name="Muzny D.M."/>
            <person name="Worley K.C."/>
            <person name="Gibbs R.A."/>
        </authorList>
    </citation>
    <scope>NUCLEOTIDE SEQUENCE</scope>
</reference>